<evidence type="ECO:0008006" key="5">
    <source>
        <dbReference type="Google" id="ProtNLM"/>
    </source>
</evidence>
<keyword evidence="2" id="KW-0732">Signal</keyword>
<dbReference type="RefSeq" id="WP_394840652.1">
    <property type="nucleotide sequence ID" value="NZ_CP089982.1"/>
</dbReference>
<dbReference type="EMBL" id="CP089982">
    <property type="protein sequence ID" value="WXA90039.1"/>
    <property type="molecule type" value="Genomic_DNA"/>
</dbReference>
<accession>A0ABZ2JZV0</accession>
<dbReference type="Proteomes" id="UP001379533">
    <property type="component" value="Chromosome"/>
</dbReference>
<feature type="chain" id="PRO_5045820761" description="Lipoprotein" evidence="2">
    <location>
        <begin position="20"/>
        <end position="455"/>
    </location>
</feature>
<feature type="region of interest" description="Disordered" evidence="1">
    <location>
        <begin position="239"/>
        <end position="274"/>
    </location>
</feature>
<proteinExistence type="predicted"/>
<protein>
    <recommendedName>
        <fullName evidence="5">Lipoprotein</fullName>
    </recommendedName>
</protein>
<keyword evidence="4" id="KW-1185">Reference proteome</keyword>
<gene>
    <name evidence="3" type="ORF">LZC95_26490</name>
</gene>
<name>A0ABZ2JZV0_9BACT</name>
<organism evidence="3 4">
    <name type="scientific">Pendulispora brunnea</name>
    <dbReference type="NCBI Taxonomy" id="2905690"/>
    <lineage>
        <taxon>Bacteria</taxon>
        <taxon>Pseudomonadati</taxon>
        <taxon>Myxococcota</taxon>
        <taxon>Myxococcia</taxon>
        <taxon>Myxococcales</taxon>
        <taxon>Sorangiineae</taxon>
        <taxon>Pendulisporaceae</taxon>
        <taxon>Pendulispora</taxon>
    </lineage>
</organism>
<evidence type="ECO:0000313" key="3">
    <source>
        <dbReference type="EMBL" id="WXA90039.1"/>
    </source>
</evidence>
<feature type="signal peptide" evidence="2">
    <location>
        <begin position="1"/>
        <end position="19"/>
    </location>
</feature>
<evidence type="ECO:0000256" key="1">
    <source>
        <dbReference type="SAM" id="MobiDB-lite"/>
    </source>
</evidence>
<sequence>MLRRFAVGPSLVLALLALAACGSSGGETREWAGRESQEIRPLERKIVGLGAPYEADPGLIARTSELAASQKARREAAWQAVARALRPVTIAEKLDGGSAQLPAFRTWYGKDDFTRAFAGALSAMSPEDRAARRALRDDEVTAALAANAASRGEASDEDYAERLRQLTDPSAVDGLGANQRVTYSPGTVAHLLKNYAHTQGCLSPRTDDPAPSPTSFAPCLGDEFPADAAVVKTSWNRTDFNGKMRTHDTSAETLGKRRRGELDDGGWGNGQGEASPGASDIYTIRLSDGASFRLTGMHLMTKELREWLWITVWWSAEPDTDFGEDRPESITKLGGPWSHYKMCVVTSYDEHDADPRGGFKGSLGDALAAVHGGKGAPTWCSNPYIEKGAHNAQTNCVGCHQHAGTDQRSETILADPTKFPMSGRTKLRQSFLTDYLWSVGPSPEHLSHVIEQQLQ</sequence>
<feature type="compositionally biased region" description="Basic and acidic residues" evidence="1">
    <location>
        <begin position="240"/>
        <end position="250"/>
    </location>
</feature>
<reference evidence="3 4" key="1">
    <citation type="submission" date="2021-12" db="EMBL/GenBank/DDBJ databases">
        <title>Discovery of the Pendulisporaceae a myxobacterial family with distinct sporulation behavior and unique specialized metabolism.</title>
        <authorList>
            <person name="Garcia R."/>
            <person name="Popoff A."/>
            <person name="Bader C.D."/>
            <person name="Loehr J."/>
            <person name="Walesch S."/>
            <person name="Walt C."/>
            <person name="Boldt J."/>
            <person name="Bunk B."/>
            <person name="Haeckl F.J.F.P.J."/>
            <person name="Gunesch A.P."/>
            <person name="Birkelbach J."/>
            <person name="Nuebel U."/>
            <person name="Pietschmann T."/>
            <person name="Bach T."/>
            <person name="Mueller R."/>
        </authorList>
    </citation>
    <scope>NUCLEOTIDE SEQUENCE [LARGE SCALE GENOMIC DNA]</scope>
    <source>
        <strain evidence="3 4">MSr12523</strain>
    </source>
</reference>
<evidence type="ECO:0000313" key="4">
    <source>
        <dbReference type="Proteomes" id="UP001379533"/>
    </source>
</evidence>
<dbReference type="PROSITE" id="PS51257">
    <property type="entry name" value="PROKAR_LIPOPROTEIN"/>
    <property type="match status" value="1"/>
</dbReference>
<evidence type="ECO:0000256" key="2">
    <source>
        <dbReference type="SAM" id="SignalP"/>
    </source>
</evidence>